<feature type="transmembrane region" description="Helical" evidence="1">
    <location>
        <begin position="41"/>
        <end position="65"/>
    </location>
</feature>
<gene>
    <name evidence="2" type="ORF">SDC9_62040</name>
</gene>
<evidence type="ECO:0000313" key="2">
    <source>
        <dbReference type="EMBL" id="MPM15669.1"/>
    </source>
</evidence>
<feature type="transmembrane region" description="Helical" evidence="1">
    <location>
        <begin position="77"/>
        <end position="96"/>
    </location>
</feature>
<proteinExistence type="predicted"/>
<accession>A0A644XHV6</accession>
<keyword evidence="1" id="KW-0812">Transmembrane</keyword>
<dbReference type="EMBL" id="VSSQ01002481">
    <property type="protein sequence ID" value="MPM15669.1"/>
    <property type="molecule type" value="Genomic_DNA"/>
</dbReference>
<evidence type="ECO:0000256" key="1">
    <source>
        <dbReference type="SAM" id="Phobius"/>
    </source>
</evidence>
<feature type="transmembrane region" description="Helical" evidence="1">
    <location>
        <begin position="116"/>
        <end position="143"/>
    </location>
</feature>
<sequence>MAAHALSSLACPTAKETISTSGCCFSIIWAILCPVSRASSILVPVGISTVIAISLLSDAGINSVLSVKALITTPNINMAKTVVTVVLLLVATFFTSREYPLSSLSSKGSTFLLYHLSNILIFLSLSALIIFALIIGVSVMAIISESEIMMVTIHPSCLNITPAKPPTIVIGKNTATMVSVDAMMESETSSVP</sequence>
<reference evidence="2" key="1">
    <citation type="submission" date="2019-08" db="EMBL/GenBank/DDBJ databases">
        <authorList>
            <person name="Kucharzyk K."/>
            <person name="Murdoch R.W."/>
            <person name="Higgins S."/>
            <person name="Loffler F."/>
        </authorList>
    </citation>
    <scope>NUCLEOTIDE SEQUENCE</scope>
</reference>
<protein>
    <submittedName>
        <fullName evidence="2">Uncharacterized protein</fullName>
    </submittedName>
</protein>
<name>A0A644XHV6_9ZZZZ</name>
<keyword evidence="1" id="KW-0472">Membrane</keyword>
<organism evidence="2">
    <name type="scientific">bioreactor metagenome</name>
    <dbReference type="NCBI Taxonomy" id="1076179"/>
    <lineage>
        <taxon>unclassified sequences</taxon>
        <taxon>metagenomes</taxon>
        <taxon>ecological metagenomes</taxon>
    </lineage>
</organism>
<keyword evidence="1" id="KW-1133">Transmembrane helix</keyword>
<dbReference type="AlphaFoldDB" id="A0A644XHV6"/>
<comment type="caution">
    <text evidence="2">The sequence shown here is derived from an EMBL/GenBank/DDBJ whole genome shotgun (WGS) entry which is preliminary data.</text>
</comment>